<feature type="compositionally biased region" description="Basic residues" evidence="1">
    <location>
        <begin position="56"/>
        <end position="69"/>
    </location>
</feature>
<reference evidence="2" key="1">
    <citation type="journal article" date="2022" name="bioRxiv">
        <title>Sequencing and chromosome-scale assembly of the giantPleurodeles waltlgenome.</title>
        <authorList>
            <person name="Brown T."/>
            <person name="Elewa A."/>
            <person name="Iarovenko S."/>
            <person name="Subramanian E."/>
            <person name="Araus A.J."/>
            <person name="Petzold A."/>
            <person name="Susuki M."/>
            <person name="Suzuki K.-i.T."/>
            <person name="Hayashi T."/>
            <person name="Toyoda A."/>
            <person name="Oliveira C."/>
            <person name="Osipova E."/>
            <person name="Leigh N.D."/>
            <person name="Simon A."/>
            <person name="Yun M.H."/>
        </authorList>
    </citation>
    <scope>NUCLEOTIDE SEQUENCE</scope>
    <source>
        <strain evidence="2">20211129_DDA</strain>
        <tissue evidence="2">Liver</tissue>
    </source>
</reference>
<feature type="compositionally biased region" description="Polar residues" evidence="1">
    <location>
        <begin position="40"/>
        <end position="50"/>
    </location>
</feature>
<proteinExistence type="predicted"/>
<accession>A0AAV7MHG4</accession>
<keyword evidence="3" id="KW-1185">Reference proteome</keyword>
<protein>
    <submittedName>
        <fullName evidence="2">Uncharacterized protein</fullName>
    </submittedName>
</protein>
<dbReference type="AlphaFoldDB" id="A0AAV7MHG4"/>
<gene>
    <name evidence="2" type="ORF">NDU88_006441</name>
</gene>
<comment type="caution">
    <text evidence="2">The sequence shown here is derived from an EMBL/GenBank/DDBJ whole genome shotgun (WGS) entry which is preliminary data.</text>
</comment>
<evidence type="ECO:0000313" key="2">
    <source>
        <dbReference type="EMBL" id="KAJ1101373.1"/>
    </source>
</evidence>
<sequence length="105" mass="12072">MSRRVLRPDDWGRSPEQAWEWATEQRELHPRSGLVAQLVSSADAQPQMPSVVTCERRRRSKRKHPRHGRGRDASTSPAPGLDPLQWETHDSSLWVSFFIGARMQS</sequence>
<organism evidence="2 3">
    <name type="scientific">Pleurodeles waltl</name>
    <name type="common">Iberian ribbed newt</name>
    <dbReference type="NCBI Taxonomy" id="8319"/>
    <lineage>
        <taxon>Eukaryota</taxon>
        <taxon>Metazoa</taxon>
        <taxon>Chordata</taxon>
        <taxon>Craniata</taxon>
        <taxon>Vertebrata</taxon>
        <taxon>Euteleostomi</taxon>
        <taxon>Amphibia</taxon>
        <taxon>Batrachia</taxon>
        <taxon>Caudata</taxon>
        <taxon>Salamandroidea</taxon>
        <taxon>Salamandridae</taxon>
        <taxon>Pleurodelinae</taxon>
        <taxon>Pleurodeles</taxon>
    </lineage>
</organism>
<feature type="region of interest" description="Disordered" evidence="1">
    <location>
        <begin position="40"/>
        <end position="86"/>
    </location>
</feature>
<dbReference type="Proteomes" id="UP001066276">
    <property type="component" value="Chromosome 10"/>
</dbReference>
<evidence type="ECO:0000256" key="1">
    <source>
        <dbReference type="SAM" id="MobiDB-lite"/>
    </source>
</evidence>
<dbReference type="EMBL" id="JANPWB010000014">
    <property type="protein sequence ID" value="KAJ1101373.1"/>
    <property type="molecule type" value="Genomic_DNA"/>
</dbReference>
<name>A0AAV7MHG4_PLEWA</name>
<evidence type="ECO:0000313" key="3">
    <source>
        <dbReference type="Proteomes" id="UP001066276"/>
    </source>
</evidence>